<dbReference type="PANTHER" id="PTHR38445">
    <property type="entry name" value="HTH-TYPE TRANSCRIPTIONAL REPRESSOR YTRA"/>
    <property type="match status" value="1"/>
</dbReference>
<comment type="caution">
    <text evidence="5">The sequence shown here is derived from an EMBL/GenBank/DDBJ whole genome shotgun (WGS) entry which is preliminary data.</text>
</comment>
<dbReference type="Gene3D" id="1.10.10.10">
    <property type="entry name" value="Winged helix-like DNA-binding domain superfamily/Winged helix DNA-binding domain"/>
    <property type="match status" value="1"/>
</dbReference>
<dbReference type="GO" id="GO:0003700">
    <property type="term" value="F:DNA-binding transcription factor activity"/>
    <property type="evidence" value="ECO:0007669"/>
    <property type="project" value="InterPro"/>
</dbReference>
<evidence type="ECO:0000256" key="2">
    <source>
        <dbReference type="ARBA" id="ARBA00023125"/>
    </source>
</evidence>
<dbReference type="EMBL" id="AZJT01000060">
    <property type="protein sequence ID" value="ETW88634.1"/>
    <property type="molecule type" value="Genomic_DNA"/>
</dbReference>
<evidence type="ECO:0000256" key="1">
    <source>
        <dbReference type="ARBA" id="ARBA00023015"/>
    </source>
</evidence>
<keyword evidence="1" id="KW-0805">Transcription regulation</keyword>
<protein>
    <submittedName>
        <fullName evidence="5">GntR family transcriptional regulator</fullName>
    </submittedName>
</protein>
<accession>A0A0E2Q2N2</accession>
<evidence type="ECO:0000259" key="4">
    <source>
        <dbReference type="PROSITE" id="PS50949"/>
    </source>
</evidence>
<dbReference type="CDD" id="cd07377">
    <property type="entry name" value="WHTH_GntR"/>
    <property type="match status" value="1"/>
</dbReference>
<dbReference type="RefSeq" id="WP_011681413.1">
    <property type="nucleotide sequence ID" value="NZ_CM002372.1"/>
</dbReference>
<dbReference type="Proteomes" id="UP000024559">
    <property type="component" value="Chromosome"/>
</dbReference>
<dbReference type="SMART" id="SM00345">
    <property type="entry name" value="HTH_GNTR"/>
    <property type="match status" value="1"/>
</dbReference>
<dbReference type="Pfam" id="PF00392">
    <property type="entry name" value="GntR"/>
    <property type="match status" value="1"/>
</dbReference>
<dbReference type="GO" id="GO:0003677">
    <property type="term" value="F:DNA binding"/>
    <property type="evidence" value="ECO:0007669"/>
    <property type="project" value="UniProtKB-KW"/>
</dbReference>
<proteinExistence type="predicted"/>
<dbReference type="InterPro" id="IPR000524">
    <property type="entry name" value="Tscrpt_reg_HTH_GntR"/>
</dbReference>
<keyword evidence="2" id="KW-0238">DNA-binding</keyword>
<gene>
    <name evidence="5" type="ORF">X841_08200</name>
</gene>
<evidence type="ECO:0000313" key="6">
    <source>
        <dbReference type="Proteomes" id="UP000024559"/>
    </source>
</evidence>
<name>A0A0E2Q2N2_STRTR</name>
<dbReference type="PROSITE" id="PS50949">
    <property type="entry name" value="HTH_GNTR"/>
    <property type="match status" value="1"/>
</dbReference>
<dbReference type="InterPro" id="IPR036388">
    <property type="entry name" value="WH-like_DNA-bd_sf"/>
</dbReference>
<dbReference type="InterPro" id="IPR036390">
    <property type="entry name" value="WH_DNA-bd_sf"/>
</dbReference>
<reference evidence="6" key="1">
    <citation type="submission" date="2013-12" db="EMBL/GenBank/DDBJ databases">
        <title>Genome sequences of Streptococcus thermophilus strains MTH17CL396 and M17PTZA496 isolated from Fontina cheese in Valle d'Aosta region (Italy).</title>
        <authorList>
            <person name="Treu L."/>
            <person name="Giacomini A."/>
            <person name="Corich V."/>
            <person name="Vendramin V."/>
            <person name="Bovo B."/>
        </authorList>
    </citation>
    <scope>NUCLEOTIDE SEQUENCE [LARGE SCALE GENOMIC DNA]</scope>
    <source>
        <strain evidence="6">M17PTZA496</strain>
    </source>
</reference>
<dbReference type="PANTHER" id="PTHR38445:SF6">
    <property type="entry name" value="GNTR-FAMILY TRANSCRIPTIONAL REGULATOR"/>
    <property type="match status" value="1"/>
</dbReference>
<organism evidence="5 6">
    <name type="scientific">Streptococcus thermophilus M17PTZA496</name>
    <dbReference type="NCBI Taxonomy" id="1433289"/>
    <lineage>
        <taxon>Bacteria</taxon>
        <taxon>Bacillati</taxon>
        <taxon>Bacillota</taxon>
        <taxon>Bacilli</taxon>
        <taxon>Lactobacillales</taxon>
        <taxon>Streptococcaceae</taxon>
        <taxon>Streptococcus</taxon>
    </lineage>
</organism>
<evidence type="ECO:0000256" key="3">
    <source>
        <dbReference type="ARBA" id="ARBA00023163"/>
    </source>
</evidence>
<feature type="domain" description="HTH gntR-type" evidence="4">
    <location>
        <begin position="9"/>
        <end position="77"/>
    </location>
</feature>
<dbReference type="SUPFAM" id="SSF46785">
    <property type="entry name" value="Winged helix' DNA-binding domain"/>
    <property type="match status" value="1"/>
</dbReference>
<keyword evidence="3" id="KW-0804">Transcription</keyword>
<dbReference type="HOGENOM" id="CLU_017584_10_0_9"/>
<sequence length="125" mass="14346">MAWTFDEKSPIYLQIAYRVKLKIVSKELSMGQQLLPVREFAQEAGVNPNTVQRAFQELEKEGLVYSARTSGRFVTEDEKLIDQKRHEIAQTLMKNFVTEMTAIGFSSPEIKTIITDYIEQTGKDL</sequence>
<dbReference type="AlphaFoldDB" id="A0A0E2Q2N2"/>
<evidence type="ECO:0000313" key="5">
    <source>
        <dbReference type="EMBL" id="ETW88634.1"/>
    </source>
</evidence>
<dbReference type="PATRIC" id="fig|1433289.7.peg.1699"/>